<dbReference type="Gene3D" id="2.60.120.920">
    <property type="match status" value="3"/>
</dbReference>
<evidence type="ECO:0008006" key="22">
    <source>
        <dbReference type="Google" id="ProtNLM"/>
    </source>
</evidence>
<dbReference type="GO" id="GO:0042383">
    <property type="term" value="C:sarcolemma"/>
    <property type="evidence" value="ECO:0007669"/>
    <property type="project" value="TreeGrafter"/>
</dbReference>
<dbReference type="FunFam" id="2.60.120.920:FF:000003">
    <property type="entry name" value="ryanodine receptor isoform X2"/>
    <property type="match status" value="1"/>
</dbReference>
<proteinExistence type="predicted"/>
<dbReference type="GeneTree" id="ENSGT00940000154906"/>
<name>A0A6Q2Z948_ESOLU</name>
<dbReference type="Gene3D" id="1.10.490.160">
    <property type="match status" value="2"/>
</dbReference>
<feature type="domain" description="MIR" evidence="19">
    <location>
        <begin position="99"/>
        <end position="154"/>
    </location>
</feature>
<dbReference type="Pfam" id="PF06459">
    <property type="entry name" value="RR_TM4-6"/>
    <property type="match status" value="1"/>
</dbReference>
<dbReference type="Pfam" id="PF21119">
    <property type="entry name" value="RYDR_Jsol"/>
    <property type="match status" value="1"/>
</dbReference>
<feature type="transmembrane region" description="Helical" evidence="16">
    <location>
        <begin position="4360"/>
        <end position="4379"/>
    </location>
</feature>
<dbReference type="FunFam" id="2.80.10.50:FF:000006">
    <property type="entry name" value="Ryanodine receptor 2 (Cardiac)"/>
    <property type="match status" value="1"/>
</dbReference>
<evidence type="ECO:0000256" key="5">
    <source>
        <dbReference type="ARBA" id="ARBA00022692"/>
    </source>
</evidence>
<dbReference type="InterPro" id="IPR035764">
    <property type="entry name" value="SPRY2_RyR"/>
</dbReference>
<feature type="domain" description="B30.2/SPRY" evidence="17">
    <location>
        <begin position="1233"/>
        <end position="1436"/>
    </location>
</feature>
<accession>A0A6Q2Z948</accession>
<dbReference type="Proteomes" id="UP000265140">
    <property type="component" value="Chromosome 6"/>
</dbReference>
<dbReference type="SUPFAM" id="SSF82109">
    <property type="entry name" value="MIR domain"/>
    <property type="match status" value="2"/>
</dbReference>
<dbReference type="InterPro" id="IPR035761">
    <property type="entry name" value="SPRY1_RyR"/>
</dbReference>
<reference evidence="20" key="3">
    <citation type="submission" date="2025-08" db="UniProtKB">
        <authorList>
            <consortium name="Ensembl"/>
        </authorList>
    </citation>
    <scope>IDENTIFICATION</scope>
</reference>
<evidence type="ECO:0000256" key="12">
    <source>
        <dbReference type="ARBA" id="ARBA00023286"/>
    </source>
</evidence>
<comment type="subcellular location">
    <subcellularLocation>
        <location evidence="1">Sarcoplasmic reticulum membrane</location>
        <topology evidence="1">Multi-pass membrane protein</topology>
    </subcellularLocation>
</comment>
<dbReference type="Pfam" id="PF02815">
    <property type="entry name" value="MIR"/>
    <property type="match status" value="1"/>
</dbReference>
<dbReference type="InterPro" id="IPR000699">
    <property type="entry name" value="RIH_dom"/>
</dbReference>
<dbReference type="Gene3D" id="2.80.10.50">
    <property type="match status" value="2"/>
</dbReference>
<evidence type="ECO:0000256" key="6">
    <source>
        <dbReference type="ARBA" id="ARBA00022737"/>
    </source>
</evidence>
<dbReference type="Gene3D" id="1.10.238.10">
    <property type="entry name" value="EF-hand"/>
    <property type="match status" value="1"/>
</dbReference>
<evidence type="ECO:0000256" key="2">
    <source>
        <dbReference type="ARBA" id="ARBA00022448"/>
    </source>
</evidence>
<evidence type="ECO:0000256" key="1">
    <source>
        <dbReference type="ARBA" id="ARBA00004326"/>
    </source>
</evidence>
<keyword evidence="12" id="KW-1071">Ligand-gated ion channel</keyword>
<evidence type="ECO:0000313" key="20">
    <source>
        <dbReference type="Ensembl" id="ENSELUP00000074423.2"/>
    </source>
</evidence>
<keyword evidence="8" id="KW-0703">Sarcoplasmic reticulum</keyword>
<dbReference type="Pfam" id="PF02026">
    <property type="entry name" value="RyR"/>
    <property type="match status" value="4"/>
</dbReference>
<dbReference type="FunFam" id="1.10.287.70:FF:000017">
    <property type="entry name" value="ryanodine receptor isoform X2"/>
    <property type="match status" value="1"/>
</dbReference>
<dbReference type="CDD" id="cd12878">
    <property type="entry name" value="SPRY2_RyR"/>
    <property type="match status" value="1"/>
</dbReference>
<evidence type="ECO:0000259" key="19">
    <source>
        <dbReference type="PROSITE" id="PS50919"/>
    </source>
</evidence>
<dbReference type="GO" id="GO:0034704">
    <property type="term" value="C:calcium channel complex"/>
    <property type="evidence" value="ECO:0007669"/>
    <property type="project" value="TreeGrafter"/>
</dbReference>
<feature type="domain" description="B30.2/SPRY" evidence="17">
    <location>
        <begin position="591"/>
        <end position="790"/>
    </location>
</feature>
<evidence type="ECO:0000256" key="13">
    <source>
        <dbReference type="ARBA" id="ARBA00023303"/>
    </source>
</evidence>
<dbReference type="InterPro" id="IPR013333">
    <property type="entry name" value="Ryan_recept"/>
</dbReference>
<dbReference type="InterPro" id="IPR013662">
    <property type="entry name" value="RIH_assoc-dom"/>
</dbReference>
<dbReference type="InterPro" id="IPR016093">
    <property type="entry name" value="MIR_motif"/>
</dbReference>
<feature type="region of interest" description="Disordered" evidence="15">
    <location>
        <begin position="2225"/>
        <end position="2245"/>
    </location>
</feature>
<dbReference type="InterPro" id="IPR001870">
    <property type="entry name" value="B30.2/SPRY"/>
</dbReference>
<dbReference type="GO" id="GO:0006941">
    <property type="term" value="P:striated muscle contraction"/>
    <property type="evidence" value="ECO:0007669"/>
    <property type="project" value="TreeGrafter"/>
</dbReference>
<dbReference type="SMART" id="SM00449">
    <property type="entry name" value="SPRY"/>
    <property type="match status" value="3"/>
</dbReference>
<dbReference type="GO" id="GO:0006874">
    <property type="term" value="P:intracellular calcium ion homeostasis"/>
    <property type="evidence" value="ECO:0007669"/>
    <property type="project" value="InterPro"/>
</dbReference>
<dbReference type="SUPFAM" id="SSF100909">
    <property type="entry name" value="IP3 receptor type 1 binding core, domain 2"/>
    <property type="match status" value="2"/>
</dbReference>
<dbReference type="CDD" id="cd12879">
    <property type="entry name" value="SPRY3_RyR"/>
    <property type="match status" value="1"/>
</dbReference>
<dbReference type="InterPro" id="IPR011992">
    <property type="entry name" value="EF-hand-dom_pair"/>
</dbReference>
<dbReference type="InterPro" id="IPR035910">
    <property type="entry name" value="RyR/IP3R_RIH_dom_sf"/>
</dbReference>
<dbReference type="Gene3D" id="1.25.10.30">
    <property type="entry name" value="IP3 receptor type 1 binding core, RIH domain"/>
    <property type="match status" value="1"/>
</dbReference>
<feature type="compositionally biased region" description="Acidic residues" evidence="15">
    <location>
        <begin position="2236"/>
        <end position="2245"/>
    </location>
</feature>
<dbReference type="Ensembl" id="ENSELUT00000065487.2">
    <property type="protein sequence ID" value="ENSELUP00000074423.2"/>
    <property type="gene ID" value="ENSELUG00000016641.3"/>
</dbReference>
<feature type="region of interest" description="Disordered" evidence="15">
    <location>
        <begin position="1727"/>
        <end position="1756"/>
    </location>
</feature>
<dbReference type="SUPFAM" id="SSF47473">
    <property type="entry name" value="EF-hand"/>
    <property type="match status" value="1"/>
</dbReference>
<dbReference type="Pfam" id="PF00520">
    <property type="entry name" value="Ion_trans"/>
    <property type="match status" value="1"/>
</dbReference>
<evidence type="ECO:0000256" key="14">
    <source>
        <dbReference type="ARBA" id="ARBA00036634"/>
    </source>
</evidence>
<keyword evidence="10" id="KW-0406">Ion transport</keyword>
<evidence type="ECO:0000313" key="21">
    <source>
        <dbReference type="Proteomes" id="UP000265140"/>
    </source>
</evidence>
<dbReference type="Pfam" id="PF13499">
    <property type="entry name" value="EF-hand_7"/>
    <property type="match status" value="1"/>
</dbReference>
<keyword evidence="4" id="KW-0107">Calcium channel</keyword>
<dbReference type="FunFam" id="2.60.120.920:FF:000012">
    <property type="entry name" value="Ryanodine receptor 2 (Cardiac)"/>
    <property type="match status" value="1"/>
</dbReference>
<dbReference type="Pfam" id="PF08454">
    <property type="entry name" value="RIH_assoc"/>
    <property type="match status" value="1"/>
</dbReference>
<evidence type="ECO:0000256" key="10">
    <source>
        <dbReference type="ARBA" id="ARBA00023065"/>
    </source>
</evidence>
<evidence type="ECO:0000259" key="17">
    <source>
        <dbReference type="PROSITE" id="PS50188"/>
    </source>
</evidence>
<keyword evidence="11 16" id="KW-0472">Membrane</keyword>
<keyword evidence="2" id="KW-0813">Transport</keyword>
<dbReference type="PROSITE" id="PS50222">
    <property type="entry name" value="EF_HAND_2"/>
    <property type="match status" value="1"/>
</dbReference>
<dbReference type="InterPro" id="IPR048581">
    <property type="entry name" value="RYDR_Jsol"/>
</dbReference>
<dbReference type="Gene3D" id="1.10.287.70">
    <property type="match status" value="1"/>
</dbReference>
<comment type="catalytic activity">
    <reaction evidence="14">
        <text>Ca(2+)(in) = Ca(2+)(out)</text>
        <dbReference type="Rhea" id="RHEA:29671"/>
        <dbReference type="ChEBI" id="CHEBI:29108"/>
    </reaction>
</comment>
<dbReference type="Gene3D" id="6.20.350.10">
    <property type="match status" value="1"/>
</dbReference>
<dbReference type="GO" id="GO:0033017">
    <property type="term" value="C:sarcoplasmic reticulum membrane"/>
    <property type="evidence" value="ECO:0007669"/>
    <property type="project" value="UniProtKB-SubCell"/>
</dbReference>
<dbReference type="Pfam" id="PF08709">
    <property type="entry name" value="Ins145_P3_rec"/>
    <property type="match status" value="1"/>
</dbReference>
<evidence type="ECO:0000256" key="16">
    <source>
        <dbReference type="SAM" id="Phobius"/>
    </source>
</evidence>
<dbReference type="PROSITE" id="PS50188">
    <property type="entry name" value="B302_SPRY"/>
    <property type="match status" value="2"/>
</dbReference>
<dbReference type="FunFam" id="1.10.490.160:FF:000003">
    <property type="entry name" value="Ryanodine receptor, isoform E"/>
    <property type="match status" value="1"/>
</dbReference>
<keyword evidence="21" id="KW-1185">Reference proteome</keyword>
<dbReference type="GO" id="GO:0005790">
    <property type="term" value="C:smooth endoplasmic reticulum"/>
    <property type="evidence" value="ECO:0007669"/>
    <property type="project" value="TreeGrafter"/>
</dbReference>
<keyword evidence="6" id="KW-0677">Repeat</keyword>
<evidence type="ECO:0000256" key="7">
    <source>
        <dbReference type="ARBA" id="ARBA00022837"/>
    </source>
</evidence>
<dbReference type="InterPro" id="IPR005821">
    <property type="entry name" value="Ion_trans_dom"/>
</dbReference>
<evidence type="ECO:0000256" key="8">
    <source>
        <dbReference type="ARBA" id="ARBA00022951"/>
    </source>
</evidence>
<dbReference type="GO" id="GO:0030018">
    <property type="term" value="C:Z disc"/>
    <property type="evidence" value="ECO:0007669"/>
    <property type="project" value="TreeGrafter"/>
</dbReference>
<dbReference type="GO" id="GO:0005219">
    <property type="term" value="F:ryanodine-sensitive calcium-release channel activity"/>
    <property type="evidence" value="ECO:0007669"/>
    <property type="project" value="InterPro"/>
</dbReference>
<keyword evidence="13" id="KW-0407">Ion channel</keyword>
<dbReference type="InterPro" id="IPR015925">
    <property type="entry name" value="Ryanodine_IP3_receptor"/>
</dbReference>
<organism evidence="20 21">
    <name type="scientific">Esox lucius</name>
    <name type="common">Northern pike</name>
    <dbReference type="NCBI Taxonomy" id="8010"/>
    <lineage>
        <taxon>Eukaryota</taxon>
        <taxon>Metazoa</taxon>
        <taxon>Chordata</taxon>
        <taxon>Craniata</taxon>
        <taxon>Vertebrata</taxon>
        <taxon>Euteleostomi</taxon>
        <taxon>Actinopterygii</taxon>
        <taxon>Neopterygii</taxon>
        <taxon>Teleostei</taxon>
        <taxon>Protacanthopterygii</taxon>
        <taxon>Esociformes</taxon>
        <taxon>Esocidae</taxon>
        <taxon>Esox</taxon>
    </lineage>
</organism>
<reference evidence="20" key="4">
    <citation type="submission" date="2025-09" db="UniProtKB">
        <authorList>
            <consortium name="Ensembl"/>
        </authorList>
    </citation>
    <scope>IDENTIFICATION</scope>
</reference>
<reference evidence="20" key="2">
    <citation type="submission" date="2020-02" db="EMBL/GenBank/DDBJ databases">
        <title>Esox lucius (northern pike) genome, fEsoLuc1, primary haplotype.</title>
        <authorList>
            <person name="Myers G."/>
            <person name="Karagic N."/>
            <person name="Meyer A."/>
            <person name="Pippel M."/>
            <person name="Reichard M."/>
            <person name="Winkler S."/>
            <person name="Tracey A."/>
            <person name="Sims Y."/>
            <person name="Howe K."/>
            <person name="Rhie A."/>
            <person name="Formenti G."/>
            <person name="Durbin R."/>
            <person name="Fedrigo O."/>
            <person name="Jarvis E.D."/>
        </authorList>
    </citation>
    <scope>NUCLEOTIDE SEQUENCE [LARGE SCALE GENOMIC DNA]</scope>
</reference>
<keyword evidence="3" id="KW-0109">Calcium transport</keyword>
<dbReference type="GO" id="GO:0005509">
    <property type="term" value="F:calcium ion binding"/>
    <property type="evidence" value="ECO:0007669"/>
    <property type="project" value="InterPro"/>
</dbReference>
<dbReference type="CDD" id="cd12877">
    <property type="entry name" value="SPRY1_RyR"/>
    <property type="match status" value="1"/>
</dbReference>
<keyword evidence="9 16" id="KW-1133">Transmembrane helix</keyword>
<dbReference type="FunFam" id="1.10.490.160:FF:000006">
    <property type="entry name" value="Protein CBR-LIPL-6"/>
    <property type="match status" value="1"/>
</dbReference>
<protein>
    <recommendedName>
        <fullName evidence="22">Ryanodine receptor 2</fullName>
    </recommendedName>
</protein>
<dbReference type="Bgee" id="ENSELUG00000016641">
    <property type="expression patterns" value="Expressed in heart and 7 other cell types or tissues"/>
</dbReference>
<dbReference type="InterPro" id="IPR003032">
    <property type="entry name" value="Ryanodine_rcpt"/>
</dbReference>
<evidence type="ECO:0000256" key="15">
    <source>
        <dbReference type="SAM" id="MobiDB-lite"/>
    </source>
</evidence>
<dbReference type="SUPFAM" id="SSF49899">
    <property type="entry name" value="Concanavalin A-like lectins/glucanases"/>
    <property type="match status" value="3"/>
</dbReference>
<dbReference type="SMART" id="SM00472">
    <property type="entry name" value="MIR"/>
    <property type="match status" value="4"/>
</dbReference>
<feature type="transmembrane region" description="Helical" evidence="16">
    <location>
        <begin position="4630"/>
        <end position="4653"/>
    </location>
</feature>
<evidence type="ECO:0000256" key="9">
    <source>
        <dbReference type="ARBA" id="ARBA00022989"/>
    </source>
</evidence>
<dbReference type="CDD" id="cd23291">
    <property type="entry name" value="beta-trefoil_MIR_RyR2"/>
    <property type="match status" value="1"/>
</dbReference>
<dbReference type="InterPro" id="IPR036300">
    <property type="entry name" value="MIR_dom_sf"/>
</dbReference>
<evidence type="ECO:0000259" key="18">
    <source>
        <dbReference type="PROSITE" id="PS50222"/>
    </source>
</evidence>
<reference evidence="21" key="1">
    <citation type="journal article" date="2014" name="PLoS ONE">
        <title>The genome and linkage map of the northern pike (Esox lucius): conserved synteny revealed between the salmonid sister group and the Neoteleostei.</title>
        <authorList>
            <person name="Rondeau E.B."/>
            <person name="Minkley D.R."/>
            <person name="Leong J.S."/>
            <person name="Messmer A.M."/>
            <person name="Jantzen J.R."/>
            <person name="von Schalburg K.R."/>
            <person name="Lemon C."/>
            <person name="Bird N.H."/>
            <person name="Koop B.F."/>
        </authorList>
    </citation>
    <scope>NUCLEOTIDE SEQUENCE</scope>
</reference>
<feature type="transmembrane region" description="Helical" evidence="16">
    <location>
        <begin position="4063"/>
        <end position="4083"/>
    </location>
</feature>
<dbReference type="InterPro" id="IPR013320">
    <property type="entry name" value="ConA-like_dom_sf"/>
</dbReference>
<feature type="domain" description="MIR" evidence="19">
    <location>
        <begin position="271"/>
        <end position="328"/>
    </location>
</feature>
<dbReference type="FunFam" id="1.25.10.30:FF:000002">
    <property type="entry name" value="ryanodine receptor isoform X2"/>
    <property type="match status" value="1"/>
</dbReference>
<feature type="domain" description="MIR" evidence="19">
    <location>
        <begin position="209"/>
        <end position="265"/>
    </location>
</feature>
<evidence type="ECO:0000256" key="11">
    <source>
        <dbReference type="ARBA" id="ARBA00023136"/>
    </source>
</evidence>
<dbReference type="PANTHER" id="PTHR46399">
    <property type="entry name" value="B30.2/SPRY DOMAIN-CONTAINING PROTEIN"/>
    <property type="match status" value="1"/>
</dbReference>
<dbReference type="InterPro" id="IPR043136">
    <property type="entry name" value="B30.2/SPRY_sf"/>
</dbReference>
<dbReference type="Pfam" id="PF01365">
    <property type="entry name" value="RYDR_ITPR"/>
    <property type="match status" value="2"/>
</dbReference>
<dbReference type="GO" id="GO:0014808">
    <property type="term" value="P:release of sequestered calcium ion into cytosol by sarcoplasmic reticulum"/>
    <property type="evidence" value="ECO:0007669"/>
    <property type="project" value="TreeGrafter"/>
</dbReference>
<evidence type="ECO:0000256" key="4">
    <source>
        <dbReference type="ARBA" id="ARBA00022673"/>
    </source>
</evidence>
<feature type="transmembrane region" description="Helical" evidence="16">
    <location>
        <begin position="4292"/>
        <end position="4313"/>
    </location>
</feature>
<dbReference type="InterPro" id="IPR009460">
    <property type="entry name" value="Ryanrecept_TM4-6"/>
</dbReference>
<dbReference type="FunFam" id="1.10.238.10:FF:000040">
    <property type="entry name" value="Ryanodine receptor 2"/>
    <property type="match status" value="1"/>
</dbReference>
<dbReference type="InterPro" id="IPR002048">
    <property type="entry name" value="EF_hand_dom"/>
</dbReference>
<dbReference type="InterPro" id="IPR035762">
    <property type="entry name" value="SPRY3_RyR"/>
</dbReference>
<dbReference type="PRINTS" id="PR00795">
    <property type="entry name" value="RYANODINER"/>
</dbReference>
<evidence type="ECO:0000256" key="3">
    <source>
        <dbReference type="ARBA" id="ARBA00022568"/>
    </source>
</evidence>
<dbReference type="Pfam" id="PF00622">
    <property type="entry name" value="SPRY"/>
    <property type="match status" value="3"/>
</dbReference>
<feature type="transmembrane region" description="Helical" evidence="16">
    <location>
        <begin position="4554"/>
        <end position="4575"/>
    </location>
</feature>
<dbReference type="PANTHER" id="PTHR46399:SF7">
    <property type="entry name" value="RYANODINE RECEPTOR 2"/>
    <property type="match status" value="1"/>
</dbReference>
<feature type="compositionally biased region" description="Basic and acidic residues" evidence="15">
    <location>
        <begin position="4220"/>
        <end position="4252"/>
    </location>
</feature>
<dbReference type="InterPro" id="IPR014821">
    <property type="entry name" value="Ins145_P3_rcpt"/>
</dbReference>
<feature type="domain" description="EF-hand" evidence="18">
    <location>
        <begin position="3832"/>
        <end position="3867"/>
    </location>
</feature>
<feature type="region of interest" description="Disordered" evidence="15">
    <location>
        <begin position="4214"/>
        <end position="4267"/>
    </location>
</feature>
<dbReference type="PROSITE" id="PS50919">
    <property type="entry name" value="MIR"/>
    <property type="match status" value="3"/>
</dbReference>
<sequence>MAEGGEAGEDEIQFLRTDDEVVLQCSATVHKEQQKLCLAAEGFGNRLCFLESTSNSKNVPPDLSICTFVLEQSLSVRALQEMLANTEEKAEGTAQGGGHRTLLYGHAVLLRHSYSGMYLCCLGTSRSSTDKLAFDVGLQEDTTGEACWWTIHPASKQRSEGEKVRVGDDLILVSVSSERYLHLSYGNGSLHVDAAFQQTLWSVATVCSGSEVAQGGDVLRLLHGHMDECLTVPSGEHGEEQRRTVHYEGGAVSIHARSLWRLETLRVAWSGSHTRWGQPFRLRHVTTGKYLSIMEDKGLLLMDKEKADVKSTAFCFRPSKVHEKLDLGAKKEVDGMGVPDIKYGDSVCYIQHVDTCLWLTYQAMDAKCARMGGVQRKAIMHHEGHMDDGLTLSRSQHEESRTARVIRSTVFLFNRFISKKGKTPTLDLPIESVSLSLQDLIGYFQPPDEHLEHEDKQNRLRALKNRQNLFQEEGMINLVLECIDRLHVYSSAAHFAEVAGREAGEAWRSILNSLYELLAALIRGNRKNCAQFSGSLDWLISRLERLEASSGILEVLHCVLVESPEALNIIKEGHIKSIISLLDKHGRNHKVLDVLCSLCLCHGVAVRSNQHLICDNLLPGRDLLLQTRLVNHVSSMRPNIFLGVSEGSAQYRKWYYELIVDQVVPFVTAEATHLRVGWATTDGYQPYPGGGEGWGGNGVGDDLYSYGFDGLHLWSGCIARTVSSPNQHLLRVDDVVSCCLDLGAPSISFRINGQPVQGMFENFNSDGLFFPVASFSAGVKVRFLLGGRHGEFKFLPPPGYAPCFEAVLPREKLRVEHSHEYKEDHSDTRNLLGPIITLSQAAFTPTPVDTSQIVLPPHLEKIREKLAENIHELWVMNKIDLGWTYGAVRDDNKRQHPCLVEFSKLPEQERSYNLQMSLETLKTLLALGCHVGLADEHAVEKVMNLQYELSSGYKPAPMDLSHIKLASSQEAMVDKLAENAHNVWARDRIRQGWTYGIQQDVKNRRNPRLVPYALLDERTKKSNKDSLREAVRTLLGYGYNLEAPDQDHADFSNMSAERFRIFRAEKTYSVNTGKWYFEFEVVTAGEMRVGWARPSCLPDQELGSDEHAFVFDGFKHFGRSWSAGDVVGCMVDLNEHTMMFTHNGEVLLDDSGSELAFKDFEVWEGFVPVCSLGVCQVGRMNFGKDVSTLKYFTICGLQEGYEPFAVNMNRDLTMWLSKRLPQFIPVPQNHEHIEVTRIDGTVESAPCLKVTQRSFGSQNSNPDITFYRLSMPIECNEVLMKSPGGTLPMFITVVCSSPQYYYSVRIFPGQEPSSVWVGWVTSDFHQYDTAFDLDKVRTVTVTLGDEKGKVHESIKRSNCYMVWAGESTSPGQGRNNNGLEIGCLVDTANGLLTFTANGKELSTYYQVEPSTKLFPAVFAQATSPSIFQFELGRIKNVMPLSAGLFKSERRNPNPQCPPRLHVQFLTSVLWSRVPNHFLKVDVSRVNDRHGWLVTCSEPLQFMSLHIPEENRSVDILELTEQEELLKFHYHTLRLYSAVCALGNNRVAHALCSHADEAQLLYAIENKYMAGLLRTGYYDLLIDIHLSTYATARLMMNNEYIVPMTDETKSITLFPDEKKKHGLPGIGLSTSLRPRMLFSSPSFICSGADCFQYSPEFPLDLLKTKTIEMLTEAVREGSLHVRDPVGGSTEFLFVPLIKLFYTLLIMGVFHNGDLKNILQLIEPSVFSEGAGPPADTPESDVTKGGGGAEGAGGEERAGKVPKGLLQMKLPEPVKLQMCHLLQYLCDCQVRHRIEAVVGFSDDFVAHLQDNQRFRYNEVMQALNMSAALTARKTKEFRSPPQEQINMLLNFKDDKQDCPCPEEIREQLLDFHEDLMTHCGIEMDEDKLNEADSDFTIRGRLMSLVEKVVYLKKKMTFMPKNKKKAKKASTLQQLISETMVRWAQESVIEDPELVRAMFVLLHRQYDGIGGQVRALPKAYTINSVSVEDTIKLLASLGQIRSLLSVRMGREEEKLMIRGLGDIMNNKVFYQHPNLMRALGMHETVMEVMVNVLSGGESKITFPKMVANCCRFLCYFCRISRQNQKAMFDHLSYLLENSSVGLASPSMRGSTPLDVAAASVMDNNELALALREPDLEKVVQYLAGCGLQSCSMLVSKGYPDIGWNPVEGERYLDFLRFAVFCNGESVEENANVVVRLLIRRPECFGPALRGEGGNGLLAAMIEAIKISEDPSRDGPSPTSEEDVEEEEDDTIHMGNAIMTFYAALIDLLGRCAPEMHLIHAGKGEAIRIRAILRSLIPIEDLEGVISIPFPMPTLAKDGSVLEPDMSAGFCPDHKAAMVLFLDRVYGIEDQNFLLHLLEVGFLPDLRAAASLDTAALSATDMALALNRYLCTAVLPLLTKCAPLFAGTEPYASLIDSLLHTVYRLSKGCCLTKAQRDAIEECLLATCSKLRPSMMQHLLRRLVFDVPLLNEHTKMPLKLLTNHYERCWKYYCLTGGWGSFGASSDEELHLSRKLFSGIFDALSRKRYDQELFKLALPCLSAVAGALPPDYMESSYVTMMEKQSSMDSEGNFTPQPADTNHVNVPEKLDYFVNKYAEHSHEKWSMDKLADGWVHGDQFSESSKTQPLLKPYKSLSEKDKEIYRWPIKESLKTMVAWGWSIERTREGDPAGLHNRARRISQISQVEDIVTSNTFFLPHLVPGGGSHPLLVPYDTLTAKEKSKDREKAQDILKFFQINGYCVSRAMKEQELDTPSIEKRFAYTFLQQLITYVDEAHEHMLEFDIGTRPKGEKIPHEQQMKFFGKVVLPLVDQYFKNHRLYFLSTAIRPISSGGHASNKEKEMARHVWTLEGNTVPSCSLPGNDATSIVNCLHILGQTLDARTVMKTGLETVKAALRGFFDNAAEDLEKTLENLKQGQFTHSRTQPKGVTQIINYTTVALLPVLSSLFEHIGQNLFGEDLILDDVQVSCYRILNSLYGLGTNKSIYVERQRPALGESLAAFSGAFPVAFLEPELNKFNSYSIYITKSSRDRAALGLPSQVGQMCPLIPSLEKSLEEIMDLAESGLRYTQMPHVMEVVLPMLCSYMSHWWEHGPENNPPERADGCCTNLTSDHMNNLLGNILKIIYNNLGIDEGAWMKRLAVFSQPIISKAKAGLLKTHFLPLMEKLRKKAATVLLDEEHMKAEGRGEMSEAELLILDEFTILVRDLYAFYPLLIRFVDYNRAKWLKEPNPEAEELFRMVAEVFIFWAKSHNFKREEQNFVVQNEINNMSFLITDTKSKMSKGAVSDQERKKMKRKGDRYSMQTSLIVAALKRLLPVGLNICAPGDHELIALAKNRFTQKDTEDEVREIIRNNLHLQGKLEDPAIRWQMALYKELPNRSEDTSDPEKTVERVLDIAHVLFHLDQVEHPQRSKKAVWHKLLSKQRKRAVVACFRMAPLYNLPRHRAVNLFLQGYEKSWIEAEEHYFEDKLIEDLAKPGGEEPPEEDEGAKRIDPLHQLIQLFSRTALTENCTVSGVFPPPPPSPSNLQEKEMEKQKLLYQQARLHDRGAAEMVLQTISASKGEMGPMVASTLKLGIAVLNGGNSTVQQKMLDYLKDKKDVGFFQSLAGLMQSCSVLDLNAFERQNKAEGLGMVTEEGSVITHERGEKVMQDDEFTCDLFRFLQLLCEGHNSDFQNYLRTQTGNNTTVNIIISTVDYLLRVQESISDFYWYYSGKDVIDEQGQRNFSKAINVAKQVFNTLTEYIQGPCTGNQQSLAHSRLWDAVVGFLHVFAHMQMKLSQDSSQIELLKELMDLQKDMVVMLLSMLEGNVVNGTIGKQMVDMLVESSNNVEMILKFFDMFLKLKDLTSSDAFKEYDPDGKGVISKRDFHKAMESHKHYTQSETEFLLSCAEPDENELLDYEEFVERFHEPAKDIGFNVAVLLTNLSEHMPHDTRLQTFLELAESVLNYFQPYLGRIEIMGSAKRIERVYFEISESSRTQWEKPQVKESKRQFIFDVVNEGGEKEKMELFVNFCEDTIFEMQLAAQMSDIGERSTVKEESEKESMATNLLPVQVLSMKSLKKQMKRMKKMTVKDMVMTLVTFYWSVIMGLFHITFNVSRGFCRIMYNTFLGGSLVEGAKTMKVSDLLANMPDPTQDEVRGEGEDGEKVLAARASAEKDLADLAVPADGTEVLSDIFGLDLRRGEGGQYKITAHNPNAILTDLLNSPVPVPAPSPELRRRRQVMGEMTALGENGEKQEEERRKEEDLKRKEKEKRKLEKKEEKPKPKVRHHHTSRTDEPDMQESAFWKKIIAYQRKLLNYFARNFYNMRMLALFVAFAINFILLFYKSGSSLRWDPLMESSEAQGPQDPEQGPVFVNFVLEESTGYMEPTLRILAILHTVISFCCIIGYYCLKVPLVIFKREKEVARKLEFDGLYITEQPSEDDIKGQWDRLVINTGSFPNNYWDKFVKRKVMDKYGEFYGHDRISELLGMDKAALDFSDAHEKKKPKKDSSLAAVLNSIDVKYQIWKLGVVFTDNSFLYLAWYMTMSILGHYNNFFFAAHLLDIAMGFKTLRTILSSVTHNGKQLVLTVGLLAVVVYLYTVVAFNFFRKFYNKSEDGESPDMKCDDMLTCYMFHMYVGVRAGGGIGDQIEDPAGDEYEIYRIIFDITFFFFVIVILLAIIQGLIIDAFGELRDQQEQVKEDMETKCFICGIGNDYFDTVPHGFETHTLQEHNLANYLFFVMYLINKDETEHTGQESYVWKMYQERCWEFFPAGDCFRKQYEDQLN</sequence>
<keyword evidence="5 16" id="KW-0812">Transmembrane</keyword>
<dbReference type="FunFam" id="2.80.10.50:FF:000016">
    <property type="entry name" value="Ryanodine receptor 2 (Cardiac)"/>
    <property type="match status" value="1"/>
</dbReference>
<dbReference type="InterPro" id="IPR003877">
    <property type="entry name" value="SPRY_dom"/>
</dbReference>
<keyword evidence="7" id="KW-0106">Calcium</keyword>
<dbReference type="FunFam" id="2.60.120.920:FF:000002">
    <property type="entry name" value="ryanodine receptor isoform X2"/>
    <property type="match status" value="1"/>
</dbReference>